<evidence type="ECO:0000313" key="11">
    <source>
        <dbReference type="Proteomes" id="UP000298663"/>
    </source>
</evidence>
<evidence type="ECO:0000313" key="10">
    <source>
        <dbReference type="EMBL" id="TMS38346.1"/>
    </source>
</evidence>
<dbReference type="PANTHER" id="PTHR45793:SF5">
    <property type="entry name" value="HOMEOTIC PROTEIN OCELLILESS"/>
    <property type="match status" value="1"/>
</dbReference>
<dbReference type="OrthoDB" id="6159439at2759"/>
<dbReference type="Gene3D" id="1.10.10.60">
    <property type="entry name" value="Homeodomain-like"/>
    <property type="match status" value="1"/>
</dbReference>
<protein>
    <recommendedName>
        <fullName evidence="9">Homeobox domain-containing protein</fullName>
    </recommendedName>
</protein>
<organism evidence="10 11">
    <name type="scientific">Steinernema carpocapsae</name>
    <name type="common">Entomopathogenic nematode</name>
    <dbReference type="NCBI Taxonomy" id="34508"/>
    <lineage>
        <taxon>Eukaryota</taxon>
        <taxon>Metazoa</taxon>
        <taxon>Ecdysozoa</taxon>
        <taxon>Nematoda</taxon>
        <taxon>Chromadorea</taxon>
        <taxon>Rhabditida</taxon>
        <taxon>Tylenchina</taxon>
        <taxon>Panagrolaimomorpha</taxon>
        <taxon>Strongyloidoidea</taxon>
        <taxon>Steinernematidae</taxon>
        <taxon>Steinernema</taxon>
    </lineage>
</organism>
<evidence type="ECO:0000256" key="4">
    <source>
        <dbReference type="ARBA" id="ARBA00023155"/>
    </source>
</evidence>
<feature type="region of interest" description="Disordered" evidence="8">
    <location>
        <begin position="96"/>
        <end position="122"/>
    </location>
</feature>
<comment type="subcellular location">
    <subcellularLocation>
        <location evidence="1 6 7">Nucleus</location>
    </subcellularLocation>
</comment>
<keyword evidence="2" id="KW-0217">Developmental protein</keyword>
<evidence type="ECO:0000256" key="3">
    <source>
        <dbReference type="ARBA" id="ARBA00023125"/>
    </source>
</evidence>
<dbReference type="GO" id="GO:0030182">
    <property type="term" value="P:neuron differentiation"/>
    <property type="evidence" value="ECO:0007669"/>
    <property type="project" value="UniProtKB-ARBA"/>
</dbReference>
<keyword evidence="4 6" id="KW-0371">Homeobox</keyword>
<feature type="domain" description="Homeobox" evidence="9">
    <location>
        <begin position="44"/>
        <end position="104"/>
    </location>
</feature>
<dbReference type="GO" id="GO:0000981">
    <property type="term" value="F:DNA-binding transcription factor activity, RNA polymerase II-specific"/>
    <property type="evidence" value="ECO:0007669"/>
    <property type="project" value="InterPro"/>
</dbReference>
<dbReference type="AlphaFoldDB" id="A0A4U8UXW8"/>
<dbReference type="InterPro" id="IPR009057">
    <property type="entry name" value="Homeodomain-like_sf"/>
</dbReference>
<evidence type="ECO:0000256" key="5">
    <source>
        <dbReference type="ARBA" id="ARBA00023242"/>
    </source>
</evidence>
<feature type="DNA-binding region" description="Homeobox" evidence="6">
    <location>
        <begin position="46"/>
        <end position="105"/>
    </location>
</feature>
<accession>A0A4U8UXW8</accession>
<evidence type="ECO:0000256" key="6">
    <source>
        <dbReference type="PROSITE-ProRule" id="PRU00108"/>
    </source>
</evidence>
<dbReference type="InterPro" id="IPR017970">
    <property type="entry name" value="Homeobox_CS"/>
</dbReference>
<proteinExistence type="predicted"/>
<sequence>MPYGDNMTQSAYSTGCVLYPIQGLFLPSCATSPQGRISPDEKSKKIRRNRTAFSDDQLDELEKNFLKCQYPDSCARERMSKKLSIHESRIQVWFKNRRAKHRKQKRNEPRTTSPEALSQAPAKLKENTVLRWTPNAFGGFLMLNEATFPAMDLPNQHAPLSQSTFQLNSSTKF</sequence>
<dbReference type="PANTHER" id="PTHR45793">
    <property type="entry name" value="HOMEOBOX PROTEIN"/>
    <property type="match status" value="1"/>
</dbReference>
<keyword evidence="5 6" id="KW-0539">Nucleus</keyword>
<reference evidence="10 11" key="1">
    <citation type="journal article" date="2015" name="Genome Biol.">
        <title>Comparative genomics of Steinernema reveals deeply conserved gene regulatory networks.</title>
        <authorList>
            <person name="Dillman A.R."/>
            <person name="Macchietto M."/>
            <person name="Porter C.F."/>
            <person name="Rogers A."/>
            <person name="Williams B."/>
            <person name="Antoshechkin I."/>
            <person name="Lee M.M."/>
            <person name="Goodwin Z."/>
            <person name="Lu X."/>
            <person name="Lewis E.E."/>
            <person name="Goodrich-Blair H."/>
            <person name="Stock S.P."/>
            <person name="Adams B.J."/>
            <person name="Sternberg P.W."/>
            <person name="Mortazavi A."/>
        </authorList>
    </citation>
    <scope>NUCLEOTIDE SEQUENCE [LARGE SCALE GENOMIC DNA]</scope>
    <source>
        <strain evidence="10 11">ALL</strain>
    </source>
</reference>
<evidence type="ECO:0000259" key="9">
    <source>
        <dbReference type="PROSITE" id="PS50071"/>
    </source>
</evidence>
<dbReference type="STRING" id="34508.A0A4U8UXW8"/>
<gene>
    <name evidence="10" type="ORF">L596_005092</name>
</gene>
<dbReference type="PROSITE" id="PS00027">
    <property type="entry name" value="HOMEOBOX_1"/>
    <property type="match status" value="1"/>
</dbReference>
<comment type="caution">
    <text evidence="10">The sequence shown here is derived from an EMBL/GenBank/DDBJ whole genome shotgun (WGS) entry which is preliminary data.</text>
</comment>
<dbReference type="PROSITE" id="PS50071">
    <property type="entry name" value="HOMEOBOX_2"/>
    <property type="match status" value="1"/>
</dbReference>
<dbReference type="InterPro" id="IPR001356">
    <property type="entry name" value="HD"/>
</dbReference>
<dbReference type="Proteomes" id="UP000298663">
    <property type="component" value="Unassembled WGS sequence"/>
</dbReference>
<evidence type="ECO:0000256" key="2">
    <source>
        <dbReference type="ARBA" id="ARBA00022473"/>
    </source>
</evidence>
<feature type="compositionally biased region" description="Basic residues" evidence="8">
    <location>
        <begin position="96"/>
        <end position="105"/>
    </location>
</feature>
<dbReference type="EMBL" id="AZBU02000001">
    <property type="protein sequence ID" value="TMS38346.1"/>
    <property type="molecule type" value="Genomic_DNA"/>
</dbReference>
<reference evidence="10 11" key="2">
    <citation type="journal article" date="2019" name="G3 (Bethesda)">
        <title>Hybrid Assembly of the Genome of the Entomopathogenic Nematode Steinernema carpocapsae Identifies the X-Chromosome.</title>
        <authorList>
            <person name="Serra L."/>
            <person name="Macchietto M."/>
            <person name="Macias-Munoz A."/>
            <person name="McGill C.J."/>
            <person name="Rodriguez I.M."/>
            <person name="Rodriguez B."/>
            <person name="Murad R."/>
            <person name="Mortazavi A."/>
        </authorList>
    </citation>
    <scope>NUCLEOTIDE SEQUENCE [LARGE SCALE GENOMIC DNA]</scope>
    <source>
        <strain evidence="10 11">ALL</strain>
    </source>
</reference>
<dbReference type="FunFam" id="1.10.10.60:FF:000679">
    <property type="entry name" value="Homeobox protein aristaless"/>
    <property type="match status" value="1"/>
</dbReference>
<evidence type="ECO:0000256" key="7">
    <source>
        <dbReference type="RuleBase" id="RU000682"/>
    </source>
</evidence>
<keyword evidence="11" id="KW-1185">Reference proteome</keyword>
<evidence type="ECO:0000256" key="1">
    <source>
        <dbReference type="ARBA" id="ARBA00004123"/>
    </source>
</evidence>
<dbReference type="GO" id="GO:0000978">
    <property type="term" value="F:RNA polymerase II cis-regulatory region sequence-specific DNA binding"/>
    <property type="evidence" value="ECO:0007669"/>
    <property type="project" value="TreeGrafter"/>
</dbReference>
<keyword evidence="3 6" id="KW-0238">DNA-binding</keyword>
<dbReference type="SMART" id="SM00389">
    <property type="entry name" value="HOX"/>
    <property type="match status" value="1"/>
</dbReference>
<evidence type="ECO:0000256" key="8">
    <source>
        <dbReference type="SAM" id="MobiDB-lite"/>
    </source>
</evidence>
<dbReference type="CDD" id="cd00086">
    <property type="entry name" value="homeodomain"/>
    <property type="match status" value="1"/>
</dbReference>
<dbReference type="GO" id="GO:0005634">
    <property type="term" value="C:nucleus"/>
    <property type="evidence" value="ECO:0007669"/>
    <property type="project" value="UniProtKB-SubCell"/>
</dbReference>
<dbReference type="SUPFAM" id="SSF46689">
    <property type="entry name" value="Homeodomain-like"/>
    <property type="match status" value="1"/>
</dbReference>
<name>A0A4U8UXW8_STECR</name>
<dbReference type="Pfam" id="PF00046">
    <property type="entry name" value="Homeodomain"/>
    <property type="match status" value="1"/>
</dbReference>